<protein>
    <recommendedName>
        <fullName evidence="3">Aminoglycoside phosphotransferase domain-containing protein</fullName>
    </recommendedName>
</protein>
<accession>A0ABP8CIL7</accession>
<comment type="caution">
    <text evidence="1">The sequence shown here is derived from an EMBL/GenBank/DDBJ whole genome shotgun (WGS) entry which is preliminary data.</text>
</comment>
<name>A0ABP8CIL7_9ACTN</name>
<gene>
    <name evidence="1" type="ORF">GCM10022254_61820</name>
</gene>
<keyword evidence="2" id="KW-1185">Reference proteome</keyword>
<evidence type="ECO:0000313" key="2">
    <source>
        <dbReference type="Proteomes" id="UP001501710"/>
    </source>
</evidence>
<dbReference type="RefSeq" id="WP_344904031.1">
    <property type="nucleotide sequence ID" value="NZ_BAABAS010000021.1"/>
</dbReference>
<dbReference type="Proteomes" id="UP001501710">
    <property type="component" value="Unassembled WGS sequence"/>
</dbReference>
<evidence type="ECO:0008006" key="3">
    <source>
        <dbReference type="Google" id="ProtNLM"/>
    </source>
</evidence>
<dbReference type="EMBL" id="BAABAS010000021">
    <property type="protein sequence ID" value="GAA4239808.1"/>
    <property type="molecule type" value="Genomic_DNA"/>
</dbReference>
<evidence type="ECO:0000313" key="1">
    <source>
        <dbReference type="EMBL" id="GAA4239808.1"/>
    </source>
</evidence>
<reference evidence="2" key="1">
    <citation type="journal article" date="2019" name="Int. J. Syst. Evol. Microbiol.">
        <title>The Global Catalogue of Microorganisms (GCM) 10K type strain sequencing project: providing services to taxonomists for standard genome sequencing and annotation.</title>
        <authorList>
            <consortium name="The Broad Institute Genomics Platform"/>
            <consortium name="The Broad Institute Genome Sequencing Center for Infectious Disease"/>
            <person name="Wu L."/>
            <person name="Ma J."/>
        </authorList>
    </citation>
    <scope>NUCLEOTIDE SEQUENCE [LARGE SCALE GENOMIC DNA]</scope>
    <source>
        <strain evidence="2">JCM 17440</strain>
    </source>
</reference>
<organism evidence="1 2">
    <name type="scientific">Actinomadura meridiana</name>
    <dbReference type="NCBI Taxonomy" id="559626"/>
    <lineage>
        <taxon>Bacteria</taxon>
        <taxon>Bacillati</taxon>
        <taxon>Actinomycetota</taxon>
        <taxon>Actinomycetes</taxon>
        <taxon>Streptosporangiales</taxon>
        <taxon>Thermomonosporaceae</taxon>
        <taxon>Actinomadura</taxon>
    </lineage>
</organism>
<proteinExistence type="predicted"/>
<sequence>MTIQPAGLSGGPLSGACTPRPAGWLPDPLTTDPAEATRQAHLLLTAHHTGIAGPLRCLNARYRTAVFAVGDPPAQILKRHADLDAYNAEVVAYQLLAGRAVLPELLDVCDGGRTLVTTYLPRQANLAAPAVFNELLDLVARAHTVPVTWPPQIAAIMQPYTLQAALAGPAPEWIADATAWRAVLELTAGAHGPGHVPLGGFDLAPRHTRRDAAGTMTIIDGETMRLDWTGLPDVITLAYVAAEVASLLTPRQIRRTYLRHARDHGARWTDATLTRALTLWAKATGLHSLHGLTD</sequence>